<dbReference type="GO" id="GO:0005829">
    <property type="term" value="C:cytosol"/>
    <property type="evidence" value="ECO:0007669"/>
    <property type="project" value="TreeGrafter"/>
</dbReference>
<dbReference type="InterPro" id="IPR036388">
    <property type="entry name" value="WH-like_DNA-bd_sf"/>
</dbReference>
<evidence type="ECO:0000256" key="2">
    <source>
        <dbReference type="ARBA" id="ARBA00023125"/>
    </source>
</evidence>
<evidence type="ECO:0000256" key="1">
    <source>
        <dbReference type="ARBA" id="ARBA00023015"/>
    </source>
</evidence>
<dbReference type="PROSITE" id="PS00042">
    <property type="entry name" value="HTH_CRP_1"/>
    <property type="match status" value="1"/>
</dbReference>
<gene>
    <name evidence="6" type="primary">fnr</name>
    <name evidence="6" type="ORF">DPBNPPHM_00785</name>
</gene>
<dbReference type="Gene3D" id="1.10.10.10">
    <property type="entry name" value="Winged helix-like DNA-binding domain superfamily/Winged helix DNA-binding domain"/>
    <property type="match status" value="1"/>
</dbReference>
<dbReference type="InterPro" id="IPR050397">
    <property type="entry name" value="Env_Response_Regulators"/>
</dbReference>
<keyword evidence="3" id="KW-0804">Transcription</keyword>
<dbReference type="Pfam" id="PF00027">
    <property type="entry name" value="cNMP_binding"/>
    <property type="match status" value="1"/>
</dbReference>
<dbReference type="InterPro" id="IPR014710">
    <property type="entry name" value="RmlC-like_jellyroll"/>
</dbReference>
<feature type="domain" description="HTH crp-type" evidence="5">
    <location>
        <begin position="137"/>
        <end position="209"/>
    </location>
</feature>
<dbReference type="SUPFAM" id="SSF46785">
    <property type="entry name" value="Winged helix' DNA-binding domain"/>
    <property type="match status" value="1"/>
</dbReference>
<dbReference type="PANTHER" id="PTHR24567">
    <property type="entry name" value="CRP FAMILY TRANSCRIPTIONAL REGULATORY PROTEIN"/>
    <property type="match status" value="1"/>
</dbReference>
<dbReference type="PANTHER" id="PTHR24567:SF75">
    <property type="entry name" value="FUMARATE AND NITRATE REDUCTION REGULATORY PROTEIN"/>
    <property type="match status" value="1"/>
</dbReference>
<evidence type="ECO:0000313" key="7">
    <source>
        <dbReference type="Proteomes" id="UP000434580"/>
    </source>
</evidence>
<dbReference type="Proteomes" id="UP000434580">
    <property type="component" value="Unassembled WGS sequence"/>
</dbReference>
<dbReference type="Gene3D" id="2.60.120.10">
    <property type="entry name" value="Jelly Rolls"/>
    <property type="match status" value="1"/>
</dbReference>
<accession>A0A5S9N4W0</accession>
<dbReference type="InterPro" id="IPR036390">
    <property type="entry name" value="WH_DNA-bd_sf"/>
</dbReference>
<dbReference type="PROSITE" id="PS51063">
    <property type="entry name" value="HTH_CRP_2"/>
    <property type="match status" value="1"/>
</dbReference>
<dbReference type="InterPro" id="IPR012318">
    <property type="entry name" value="HTH_CRP"/>
</dbReference>
<dbReference type="PRINTS" id="PR00034">
    <property type="entry name" value="HTHCRP"/>
</dbReference>
<reference evidence="6 7" key="1">
    <citation type="submission" date="2019-11" db="EMBL/GenBank/DDBJ databases">
        <authorList>
            <person name="Holert J."/>
        </authorList>
    </citation>
    <scope>NUCLEOTIDE SEQUENCE [LARGE SCALE GENOMIC DNA]</scope>
    <source>
        <strain evidence="6">BC5_2</strain>
    </source>
</reference>
<keyword evidence="2" id="KW-0238">DNA-binding</keyword>
<organism evidence="6 7">
    <name type="scientific">BD1-7 clade bacterium</name>
    <dbReference type="NCBI Taxonomy" id="2029982"/>
    <lineage>
        <taxon>Bacteria</taxon>
        <taxon>Pseudomonadati</taxon>
        <taxon>Pseudomonadota</taxon>
        <taxon>Gammaproteobacteria</taxon>
        <taxon>Cellvibrionales</taxon>
        <taxon>Spongiibacteraceae</taxon>
        <taxon>BD1-7 clade</taxon>
    </lineage>
</organism>
<dbReference type="AlphaFoldDB" id="A0A5S9N4W0"/>
<evidence type="ECO:0000313" key="6">
    <source>
        <dbReference type="EMBL" id="CAA0084840.1"/>
    </source>
</evidence>
<dbReference type="CDD" id="cd00038">
    <property type="entry name" value="CAP_ED"/>
    <property type="match status" value="1"/>
</dbReference>
<dbReference type="Pfam" id="PF13545">
    <property type="entry name" value="HTH_Crp_2"/>
    <property type="match status" value="1"/>
</dbReference>
<dbReference type="InterPro" id="IPR000595">
    <property type="entry name" value="cNMP-bd_dom"/>
</dbReference>
<dbReference type="InterPro" id="IPR018490">
    <property type="entry name" value="cNMP-bd_dom_sf"/>
</dbReference>
<name>A0A5S9N4W0_9GAMM</name>
<keyword evidence="1" id="KW-0805">Transcription regulation</keyword>
<dbReference type="GO" id="GO:0003677">
    <property type="term" value="F:DNA binding"/>
    <property type="evidence" value="ECO:0007669"/>
    <property type="project" value="UniProtKB-KW"/>
</dbReference>
<dbReference type="SMART" id="SM00419">
    <property type="entry name" value="HTH_CRP"/>
    <property type="match status" value="1"/>
</dbReference>
<evidence type="ECO:0000259" key="5">
    <source>
        <dbReference type="PROSITE" id="PS51063"/>
    </source>
</evidence>
<sequence>MQTIPETTETHQTFVAASTPEASSGTPAVFAAKQTLFRIGDTFSKVYRVKEGLIKTSRINADGIEQIAGFYVSGDVVGFDGFMAGEHRINATAIELSVLESMEVALPRETSHQRDVIAMMAREIHYAQEHLALMNKTRAEARLAAFLISMDLRLQAIHGEGTPWISISRMDMASFLGITNETVSRLLKRFEAEGLLLLKGRKLQVTGRKGLRLRGTI</sequence>
<dbReference type="SUPFAM" id="SSF51206">
    <property type="entry name" value="cAMP-binding domain-like"/>
    <property type="match status" value="1"/>
</dbReference>
<evidence type="ECO:0000256" key="3">
    <source>
        <dbReference type="ARBA" id="ARBA00023163"/>
    </source>
</evidence>
<dbReference type="OrthoDB" id="7643467at2"/>
<dbReference type="SMART" id="SM00100">
    <property type="entry name" value="cNMP"/>
    <property type="match status" value="1"/>
</dbReference>
<feature type="region of interest" description="Disordered" evidence="4">
    <location>
        <begin position="1"/>
        <end position="24"/>
    </location>
</feature>
<dbReference type="InterPro" id="IPR018335">
    <property type="entry name" value="Tscrpt_reg_HTH_Crp-type_CS"/>
</dbReference>
<proteinExistence type="predicted"/>
<protein>
    <submittedName>
        <fullName evidence="6">Fumarate and nitrate reduction regulatory protein</fullName>
    </submittedName>
</protein>
<dbReference type="GO" id="GO:0003700">
    <property type="term" value="F:DNA-binding transcription factor activity"/>
    <property type="evidence" value="ECO:0007669"/>
    <property type="project" value="InterPro"/>
</dbReference>
<dbReference type="EMBL" id="CACSII010000001">
    <property type="protein sequence ID" value="CAA0084840.1"/>
    <property type="molecule type" value="Genomic_DNA"/>
</dbReference>
<evidence type="ECO:0000256" key="4">
    <source>
        <dbReference type="SAM" id="MobiDB-lite"/>
    </source>
</evidence>